<dbReference type="Pfam" id="PF04607">
    <property type="entry name" value="RelA_SpoT"/>
    <property type="match status" value="1"/>
</dbReference>
<accession>A0AB73BXU6</accession>
<dbReference type="PANTHER" id="PTHR47837">
    <property type="entry name" value="GTP PYROPHOSPHOKINASE YJBM"/>
    <property type="match status" value="1"/>
</dbReference>
<dbReference type="EMBL" id="JAAC01000037">
    <property type="protein sequence ID" value="KDE64514.1"/>
    <property type="molecule type" value="Genomic_DNA"/>
</dbReference>
<dbReference type="Gene3D" id="3.30.460.10">
    <property type="entry name" value="Beta Polymerase, domain 2"/>
    <property type="match status" value="1"/>
</dbReference>
<dbReference type="SMART" id="SM00954">
    <property type="entry name" value="RelA_SpoT"/>
    <property type="match status" value="1"/>
</dbReference>
<evidence type="ECO:0000313" key="2">
    <source>
        <dbReference type="EMBL" id="KDE64514.1"/>
    </source>
</evidence>
<gene>
    <name evidence="2" type="ORF">FUSO3_02730</name>
</gene>
<evidence type="ECO:0000259" key="1">
    <source>
        <dbReference type="SMART" id="SM00954"/>
    </source>
</evidence>
<protein>
    <recommendedName>
        <fullName evidence="1">RelA/SpoT domain-containing protein</fullName>
    </recommendedName>
</protein>
<name>A0AB73BXU6_9FUSO</name>
<dbReference type="InterPro" id="IPR043519">
    <property type="entry name" value="NT_sf"/>
</dbReference>
<dbReference type="SUPFAM" id="SSF81301">
    <property type="entry name" value="Nucleotidyltransferase"/>
    <property type="match status" value="1"/>
</dbReference>
<feature type="domain" description="RelA/SpoT" evidence="1">
    <location>
        <begin position="55"/>
        <end position="188"/>
    </location>
</feature>
<dbReference type="Proteomes" id="UP000027473">
    <property type="component" value="Unassembled WGS sequence"/>
</dbReference>
<comment type="caution">
    <text evidence="2">The sequence shown here is derived from an EMBL/GenBank/DDBJ whole genome shotgun (WGS) entry which is preliminary data.</text>
</comment>
<dbReference type="InterPro" id="IPR007685">
    <property type="entry name" value="RelA_SpoT"/>
</dbReference>
<proteinExistence type="predicted"/>
<dbReference type="AlphaFoldDB" id="A0AB73BXU6"/>
<evidence type="ECO:0000313" key="3">
    <source>
        <dbReference type="Proteomes" id="UP000027473"/>
    </source>
</evidence>
<organism evidence="2 3">
    <name type="scientific">Fusobacterium necrophorum BL</name>
    <dbReference type="NCBI Taxonomy" id="1441732"/>
    <lineage>
        <taxon>Bacteria</taxon>
        <taxon>Fusobacteriati</taxon>
        <taxon>Fusobacteriota</taxon>
        <taxon>Fusobacteriia</taxon>
        <taxon>Fusobacteriales</taxon>
        <taxon>Fusobacteriaceae</taxon>
        <taxon>Fusobacterium</taxon>
    </lineage>
</organism>
<dbReference type="CDD" id="cd05399">
    <property type="entry name" value="NT_Rel-Spo_like"/>
    <property type="match status" value="1"/>
</dbReference>
<sequence>MSIRKIGEKLRKQEKLTDKEKEEFHNFSQIHSVIIKLFITELEKIEFSKQYLITSRNKRIETIISKLCRPEKPKLDRIHDIAGVRMIFDTMESLKEFITILENTELFGFKEKENKDKNKYNYVENPKLDGYRSVHKVFYYVLDIVYSTFKGKDFNLKNKKIELQLRTKLQHIWATTVEIYDIINKSNLKTGIHNKLETEEGLFFKKCSLIFEGIENNEKEVIENNIYEIFTKKELRKIFDKLKGIKNITNIDLPKNLGSEEPFVLITYLNEGKTTFFVAPEYEDIEKKDTFLLNASYRALEEKNTKGEYILLLLTLKDVRKLQETYPNYFLDAKEFIDILEIYKNEFIKEEDL</sequence>
<dbReference type="InterPro" id="IPR052366">
    <property type="entry name" value="GTP_Pyrophosphokinase"/>
</dbReference>
<dbReference type="GO" id="GO:0015969">
    <property type="term" value="P:guanosine tetraphosphate metabolic process"/>
    <property type="evidence" value="ECO:0007669"/>
    <property type="project" value="InterPro"/>
</dbReference>
<reference evidence="2 3" key="1">
    <citation type="submission" date="2014-01" db="EMBL/GenBank/DDBJ databases">
        <title>Comparative genomics of Fusobacterium necrophorum wild isolates.</title>
        <authorList>
            <person name="Kittichotirat W."/>
            <person name="Bumgarner R.E."/>
            <person name="Lawrence P."/>
        </authorList>
    </citation>
    <scope>NUCLEOTIDE SEQUENCE [LARGE SCALE GENOMIC DNA]</scope>
    <source>
        <strain evidence="2 3">BL</strain>
    </source>
</reference>
<dbReference type="PANTHER" id="PTHR47837:SF1">
    <property type="entry name" value="GTP PYROPHOSPHOKINASE YJBM"/>
    <property type="match status" value="1"/>
</dbReference>